<gene>
    <name evidence="1" type="ORF">E4A48_02930</name>
</gene>
<dbReference type="RefSeq" id="WP_142741872.1">
    <property type="nucleotide sequence ID" value="NZ_CP038228.1"/>
</dbReference>
<protein>
    <submittedName>
        <fullName evidence="1">Uncharacterized protein</fullName>
    </submittedName>
</protein>
<proteinExistence type="predicted"/>
<sequence>MGEGLYSLDGGLRDYSPLIRQPVCGDDDGQCFGHGLQAAFRHRPSRTPHPCKSGFSRDHIAWIPSTLDQAQLLACVAHQILSR</sequence>
<evidence type="ECO:0000313" key="2">
    <source>
        <dbReference type="Proteomes" id="UP000319349"/>
    </source>
</evidence>
<evidence type="ECO:0000313" key="1">
    <source>
        <dbReference type="EMBL" id="QDI02791.1"/>
    </source>
</evidence>
<dbReference type="EMBL" id="CP038228">
    <property type="protein sequence ID" value="QDI02791.1"/>
    <property type="molecule type" value="Genomic_DNA"/>
</dbReference>
<dbReference type="AlphaFoldDB" id="A0A514E9T1"/>
<name>A0A514E9T1_9XANT</name>
<dbReference type="Proteomes" id="UP000319349">
    <property type="component" value="Chromosome"/>
</dbReference>
<accession>A0A514E9T1</accession>
<keyword evidence="2" id="KW-1185">Reference proteome</keyword>
<reference evidence="1 2" key="1">
    <citation type="submission" date="2019-03" db="EMBL/GenBank/DDBJ databases">
        <title>Tal1 in Xanthomonas translucens pv. cerealis Contributes to Virulence in Bacterial Leaf Streak of Wheat.</title>
        <authorList>
            <person name="Shah S.M.A."/>
            <person name="Haq F."/>
            <person name="Ma W."/>
            <person name="Xu X."/>
            <person name="Wang S."/>
            <person name="Xu Z."/>
            <person name="Zou L."/>
            <person name="Zhu B."/>
            <person name="Chen G."/>
        </authorList>
    </citation>
    <scope>NUCLEOTIDE SEQUENCE [LARGE SCALE GENOMIC DNA]</scope>
    <source>
        <strain evidence="1 2">01</strain>
    </source>
</reference>
<organism evidence="1 2">
    <name type="scientific">Xanthomonas cerealis pv. cerealis</name>
    <dbReference type="NCBI Taxonomy" id="152263"/>
    <lineage>
        <taxon>Bacteria</taxon>
        <taxon>Pseudomonadati</taxon>
        <taxon>Pseudomonadota</taxon>
        <taxon>Gammaproteobacteria</taxon>
        <taxon>Lysobacterales</taxon>
        <taxon>Lysobacteraceae</taxon>
        <taxon>Xanthomonas</taxon>
        <taxon>Xanthomonas translucens group</taxon>
        <taxon>Xanthomonas cerealis</taxon>
    </lineage>
</organism>